<evidence type="ECO:0000313" key="7">
    <source>
        <dbReference type="Proteomes" id="UP000031802"/>
    </source>
</evidence>
<dbReference type="GO" id="GO:0030288">
    <property type="term" value="C:outer membrane-bounded periplasmic space"/>
    <property type="evidence" value="ECO:0007669"/>
    <property type="project" value="TreeGrafter"/>
</dbReference>
<evidence type="ECO:0000313" key="6">
    <source>
        <dbReference type="EMBL" id="KGE14612.1"/>
    </source>
</evidence>
<dbReference type="GO" id="GO:0071555">
    <property type="term" value="P:cell wall organization"/>
    <property type="evidence" value="ECO:0007669"/>
    <property type="project" value="UniProtKB-KW"/>
</dbReference>
<dbReference type="OrthoDB" id="957753at2"/>
<keyword evidence="4" id="KW-0961">Cell wall biogenesis/degradation</keyword>
<dbReference type="SMART" id="SM00646">
    <property type="entry name" value="Ami_3"/>
    <property type="match status" value="1"/>
</dbReference>
<evidence type="ECO:0000259" key="5">
    <source>
        <dbReference type="PROSITE" id="PS51781"/>
    </source>
</evidence>
<dbReference type="Gene3D" id="2.30.30.40">
    <property type="entry name" value="SH3 Domains"/>
    <property type="match status" value="1"/>
</dbReference>
<proteinExistence type="predicted"/>
<dbReference type="InterPro" id="IPR002508">
    <property type="entry name" value="MurNAc-LAA_cat"/>
</dbReference>
<dbReference type="RefSeq" id="WP_052072198.1">
    <property type="nucleotide sequence ID" value="NZ_JJMU01000024.1"/>
</dbReference>
<reference evidence="7" key="1">
    <citation type="submission" date="2014-04" db="EMBL/GenBank/DDBJ databases">
        <title>Whole-Genome optical mapping and complete genome sequence of Sphingobacterium deserti sp. nov., a new spaces isolated from desert in the west of China.</title>
        <authorList>
            <person name="Teng C."/>
            <person name="Zhou Z."/>
            <person name="Li X."/>
            <person name="Chen M."/>
            <person name="Lin M."/>
            <person name="Wang L."/>
            <person name="Su S."/>
            <person name="Zhang C."/>
            <person name="Zhang W."/>
        </authorList>
    </citation>
    <scope>NUCLEOTIDE SEQUENCE [LARGE SCALE GENOMIC DNA]</scope>
    <source>
        <strain evidence="7">ACCC05744</strain>
    </source>
</reference>
<feature type="domain" description="SH3b" evidence="5">
    <location>
        <begin position="184"/>
        <end position="249"/>
    </location>
</feature>
<dbReference type="PROSITE" id="PS51781">
    <property type="entry name" value="SH3B"/>
    <property type="match status" value="1"/>
</dbReference>
<evidence type="ECO:0000256" key="3">
    <source>
        <dbReference type="ARBA" id="ARBA00022801"/>
    </source>
</evidence>
<dbReference type="eggNOG" id="COG0860">
    <property type="taxonomic scope" value="Bacteria"/>
</dbReference>
<comment type="catalytic activity">
    <reaction evidence="1">
        <text>Hydrolyzes the link between N-acetylmuramoyl residues and L-amino acid residues in certain cell-wall glycopeptides.</text>
        <dbReference type="EC" id="3.5.1.28"/>
    </reaction>
</comment>
<dbReference type="AlphaFoldDB" id="A0A0B8T197"/>
<name>A0A0B8T197_9SPHI</name>
<dbReference type="GO" id="GO:0009253">
    <property type="term" value="P:peptidoglycan catabolic process"/>
    <property type="evidence" value="ECO:0007669"/>
    <property type="project" value="InterPro"/>
</dbReference>
<dbReference type="InterPro" id="IPR003646">
    <property type="entry name" value="SH3-like_bac-type"/>
</dbReference>
<organism evidence="6 7">
    <name type="scientific">Sphingobacterium deserti</name>
    <dbReference type="NCBI Taxonomy" id="1229276"/>
    <lineage>
        <taxon>Bacteria</taxon>
        <taxon>Pseudomonadati</taxon>
        <taxon>Bacteroidota</taxon>
        <taxon>Sphingobacteriia</taxon>
        <taxon>Sphingobacteriales</taxon>
        <taxon>Sphingobacteriaceae</taxon>
        <taxon>Sphingobacterium</taxon>
    </lineage>
</organism>
<protein>
    <recommendedName>
        <fullName evidence="2">N-acetylmuramoyl-L-alanine amidase</fullName>
        <ecNumber evidence="2">3.5.1.28</ecNumber>
    </recommendedName>
</protein>
<dbReference type="InterPro" id="IPR050695">
    <property type="entry name" value="N-acetylmuramoyl_amidase_3"/>
</dbReference>
<dbReference type="PATRIC" id="fig|1229276.3.peg.1694"/>
<keyword evidence="7" id="KW-1185">Reference proteome</keyword>
<dbReference type="SUPFAM" id="SSF53187">
    <property type="entry name" value="Zn-dependent exopeptidases"/>
    <property type="match status" value="1"/>
</dbReference>
<dbReference type="CDD" id="cd02696">
    <property type="entry name" value="MurNAc-LAA"/>
    <property type="match status" value="1"/>
</dbReference>
<gene>
    <name evidence="6" type="ORF">DI53_1641</name>
</gene>
<sequence length="249" mass="26808">MALLLIDDSYISAGHHNSDPGAMANGLRESVMMMEYRDMVSNELFALGATVVNDRDTETLGQYLARINPKGKDVLCEFHADAAGPTATGATGVIADAHTAQDKAFATEMVKATSDVLGIRNRGVIKESQSARGRLAFVRKGGINSLQELFFITNPSDVVAYERGKSALAKEHARIINKYDGGNSTTGNVSTMRTTARLNLRAGAGIGHRVIRTLPLGIEVNVLSISVGWIEVLVCRDKVRGWVSASYLK</sequence>
<dbReference type="EMBL" id="JJMU01000024">
    <property type="protein sequence ID" value="KGE14612.1"/>
    <property type="molecule type" value="Genomic_DNA"/>
</dbReference>
<accession>A0A0B8T197</accession>
<dbReference type="Gene3D" id="3.40.630.40">
    <property type="entry name" value="Zn-dependent exopeptidases"/>
    <property type="match status" value="1"/>
</dbReference>
<dbReference type="PANTHER" id="PTHR30404">
    <property type="entry name" value="N-ACETYLMURAMOYL-L-ALANINE AMIDASE"/>
    <property type="match status" value="1"/>
</dbReference>
<dbReference type="PANTHER" id="PTHR30404:SF8">
    <property type="entry name" value="AUTOLYSIN PH-RELATED"/>
    <property type="match status" value="1"/>
</dbReference>
<dbReference type="Proteomes" id="UP000031802">
    <property type="component" value="Unassembled WGS sequence"/>
</dbReference>
<evidence type="ECO:0000256" key="2">
    <source>
        <dbReference type="ARBA" id="ARBA00011901"/>
    </source>
</evidence>
<keyword evidence="3 6" id="KW-0378">Hydrolase</keyword>
<evidence type="ECO:0000256" key="4">
    <source>
        <dbReference type="ARBA" id="ARBA00023316"/>
    </source>
</evidence>
<dbReference type="Pfam" id="PF01520">
    <property type="entry name" value="Amidase_3"/>
    <property type="match status" value="1"/>
</dbReference>
<reference evidence="6 7" key="2">
    <citation type="journal article" date="2015" name="PLoS ONE">
        <title>Whole-Genome Optical Mapping and Finished Genome Sequence of Sphingobacterium deserti sp. nov., a New Species Isolated from the Western Desert of China.</title>
        <authorList>
            <person name="Teng C."/>
            <person name="Zhou Z."/>
            <person name="Molnar I."/>
            <person name="Li X."/>
            <person name="Tang R."/>
            <person name="Chen M."/>
            <person name="Wang L."/>
            <person name="Su S."/>
            <person name="Zhang W."/>
            <person name="Lin M."/>
        </authorList>
    </citation>
    <scope>NUCLEOTIDE SEQUENCE [LARGE SCALE GENOMIC DNA]</scope>
    <source>
        <strain evidence="7">ACCC05744</strain>
    </source>
</reference>
<dbReference type="Pfam" id="PF08239">
    <property type="entry name" value="SH3_3"/>
    <property type="match status" value="1"/>
</dbReference>
<dbReference type="GO" id="GO:0008745">
    <property type="term" value="F:N-acetylmuramoyl-L-alanine amidase activity"/>
    <property type="evidence" value="ECO:0007669"/>
    <property type="project" value="UniProtKB-EC"/>
</dbReference>
<dbReference type="EC" id="3.5.1.28" evidence="2"/>
<dbReference type="STRING" id="1229276.DI53_1641"/>
<evidence type="ECO:0000256" key="1">
    <source>
        <dbReference type="ARBA" id="ARBA00001561"/>
    </source>
</evidence>
<comment type="caution">
    <text evidence="6">The sequence shown here is derived from an EMBL/GenBank/DDBJ whole genome shotgun (WGS) entry which is preliminary data.</text>
</comment>